<dbReference type="RefSeq" id="WP_092725539.1">
    <property type="nucleotide sequence ID" value="NZ_FNGW01000004.1"/>
</dbReference>
<gene>
    <name evidence="1" type="ORF">SAMN04515677_104195</name>
</gene>
<dbReference type="InterPro" id="IPR020256">
    <property type="entry name" value="Spore_coat_CotJA"/>
</dbReference>
<reference evidence="1 2" key="1">
    <citation type="submission" date="2016-10" db="EMBL/GenBank/DDBJ databases">
        <authorList>
            <person name="de Groot N.N."/>
        </authorList>
    </citation>
    <scope>NUCLEOTIDE SEQUENCE [LARGE SCALE GENOMIC DNA]</scope>
    <source>
        <strain evidence="1 2">DSM 797</strain>
    </source>
</reference>
<sequence>MQNKNRGMAKECGDSLVRPYVNNQTFTKMYNTSTALKNGTIFPELFLLDSEMYNKNLYANPKKQSGGRR</sequence>
<protein>
    <submittedName>
        <fullName evidence="1">Spore coat associated protein JA (CotJA)</fullName>
    </submittedName>
</protein>
<evidence type="ECO:0000313" key="1">
    <source>
        <dbReference type="EMBL" id="SDL93181.1"/>
    </source>
</evidence>
<dbReference type="AlphaFoldDB" id="A0A1G9P3Q7"/>
<organism evidence="1 2">
    <name type="scientific">Romboutsia lituseburensis DSM 797</name>
    <dbReference type="NCBI Taxonomy" id="1121325"/>
    <lineage>
        <taxon>Bacteria</taxon>
        <taxon>Bacillati</taxon>
        <taxon>Bacillota</taxon>
        <taxon>Clostridia</taxon>
        <taxon>Peptostreptococcales</taxon>
        <taxon>Peptostreptococcaceae</taxon>
        <taxon>Romboutsia</taxon>
    </lineage>
</organism>
<accession>A0A1G9P3Q7</accession>
<dbReference type="Proteomes" id="UP000199068">
    <property type="component" value="Unassembled WGS sequence"/>
</dbReference>
<dbReference type="EMBL" id="FNGW01000004">
    <property type="protein sequence ID" value="SDL93181.1"/>
    <property type="molecule type" value="Genomic_DNA"/>
</dbReference>
<evidence type="ECO:0000313" key="2">
    <source>
        <dbReference type="Proteomes" id="UP000199068"/>
    </source>
</evidence>
<proteinExistence type="predicted"/>
<dbReference type="STRING" id="1121325.SAMN04515677_104195"/>
<name>A0A1G9P3Q7_9FIRM</name>
<keyword evidence="2" id="KW-1185">Reference proteome</keyword>
<dbReference type="Pfam" id="PF11007">
    <property type="entry name" value="CotJA"/>
    <property type="match status" value="1"/>
</dbReference>